<dbReference type="EMBL" id="JBHSAB010000029">
    <property type="protein sequence ID" value="MFC3909774.1"/>
    <property type="molecule type" value="Genomic_DNA"/>
</dbReference>
<dbReference type="Gene3D" id="3.40.50.300">
    <property type="entry name" value="P-loop containing nucleotide triphosphate hydrolases"/>
    <property type="match status" value="1"/>
</dbReference>
<dbReference type="NCBIfam" id="TIGR00231">
    <property type="entry name" value="small_GTP"/>
    <property type="match status" value="1"/>
</dbReference>
<dbReference type="SMART" id="SM00175">
    <property type="entry name" value="RAB"/>
    <property type="match status" value="1"/>
</dbReference>
<dbReference type="InterPro" id="IPR001806">
    <property type="entry name" value="Small_GTPase"/>
</dbReference>
<comment type="caution">
    <text evidence="3">The sequence shown here is derived from an EMBL/GenBank/DDBJ whole genome shotgun (WGS) entry which is preliminary data.</text>
</comment>
<dbReference type="PANTHER" id="PTHR47978">
    <property type="match status" value="1"/>
</dbReference>
<name>A0ABV8CIF1_9GAMM</name>
<accession>A0ABV8CIF1</accession>
<evidence type="ECO:0000256" key="1">
    <source>
        <dbReference type="ARBA" id="ARBA00022741"/>
    </source>
</evidence>
<feature type="region of interest" description="Disordered" evidence="2">
    <location>
        <begin position="175"/>
        <end position="225"/>
    </location>
</feature>
<sequence length="325" mass="36156">MDFKILIKGDGEAGKTELGNRLSGNKFSRVYKKTLDTADYKYKKPDDKGNIDTFNLVEITNNKRMGDVYTRLHRPTTNALIYCISISQSKLAEMLPDYKKEIDEILTSNSKIKLIVVATKVDQKDYEDNLKLIQQFAKENACSCIETSAWTNTGITELKNQISALVHPAATTELPLNPEPVSAHPAVTTEPPINPESVPPPPAATTEPPLNPEPVSAHPAATTELPINPEKERLILIVNTLIKNIENGTGRKTSGRGSAKVKKLRDELTAITTAENFNEQATIVRLKKICAEQRHPWRLFHTPHSARELEELLEPSSTIFTPSQQ</sequence>
<dbReference type="PRINTS" id="PR00449">
    <property type="entry name" value="RASTRNSFRMNG"/>
</dbReference>
<organism evidence="3 4">
    <name type="scientific">Legionella dresdenensis</name>
    <dbReference type="NCBI Taxonomy" id="450200"/>
    <lineage>
        <taxon>Bacteria</taxon>
        <taxon>Pseudomonadati</taxon>
        <taxon>Pseudomonadota</taxon>
        <taxon>Gammaproteobacteria</taxon>
        <taxon>Legionellales</taxon>
        <taxon>Legionellaceae</taxon>
        <taxon>Legionella</taxon>
    </lineage>
</organism>
<proteinExistence type="predicted"/>
<reference evidence="4" key="1">
    <citation type="journal article" date="2019" name="Int. J. Syst. Evol. Microbiol.">
        <title>The Global Catalogue of Microorganisms (GCM) 10K type strain sequencing project: providing services to taxonomists for standard genome sequencing and annotation.</title>
        <authorList>
            <consortium name="The Broad Institute Genomics Platform"/>
            <consortium name="The Broad Institute Genome Sequencing Center for Infectious Disease"/>
            <person name="Wu L."/>
            <person name="Ma J."/>
        </authorList>
    </citation>
    <scope>NUCLEOTIDE SEQUENCE [LARGE SCALE GENOMIC DNA]</scope>
    <source>
        <strain evidence="4">CCUG 59858</strain>
    </source>
</reference>
<keyword evidence="4" id="KW-1185">Reference proteome</keyword>
<keyword evidence="1" id="KW-0547">Nucleotide-binding</keyword>
<dbReference type="InterPro" id="IPR005225">
    <property type="entry name" value="Small_GTP-bd"/>
</dbReference>
<dbReference type="SMART" id="SM00174">
    <property type="entry name" value="RHO"/>
    <property type="match status" value="1"/>
</dbReference>
<evidence type="ECO:0000313" key="4">
    <source>
        <dbReference type="Proteomes" id="UP001595758"/>
    </source>
</evidence>
<dbReference type="Proteomes" id="UP001595758">
    <property type="component" value="Unassembled WGS sequence"/>
</dbReference>
<gene>
    <name evidence="3" type="ORF">ACFORL_11900</name>
</gene>
<dbReference type="Pfam" id="PF00071">
    <property type="entry name" value="Ras"/>
    <property type="match status" value="1"/>
</dbReference>
<dbReference type="PROSITE" id="PS51419">
    <property type="entry name" value="RAB"/>
    <property type="match status" value="1"/>
</dbReference>
<evidence type="ECO:0000313" key="3">
    <source>
        <dbReference type="EMBL" id="MFC3909774.1"/>
    </source>
</evidence>
<dbReference type="InterPro" id="IPR027417">
    <property type="entry name" value="P-loop_NTPase"/>
</dbReference>
<dbReference type="RefSeq" id="WP_382344313.1">
    <property type="nucleotide sequence ID" value="NZ_JBHSAB010000029.1"/>
</dbReference>
<evidence type="ECO:0000256" key="2">
    <source>
        <dbReference type="SAM" id="MobiDB-lite"/>
    </source>
</evidence>
<protein>
    <submittedName>
        <fullName evidence="3">GTP-binding protein</fullName>
    </submittedName>
</protein>
<dbReference type="SUPFAM" id="SSF52540">
    <property type="entry name" value="P-loop containing nucleoside triphosphate hydrolases"/>
    <property type="match status" value="1"/>
</dbReference>
<feature type="compositionally biased region" description="Pro residues" evidence="2">
    <location>
        <begin position="192"/>
        <end position="203"/>
    </location>
</feature>